<reference evidence="8" key="1">
    <citation type="journal article" date="2020" name="mSystems">
        <title>Genome- and Community-Level Interaction Insights into Carbon Utilization and Element Cycling Functions of Hydrothermarchaeota in Hydrothermal Sediment.</title>
        <authorList>
            <person name="Zhou Z."/>
            <person name="Liu Y."/>
            <person name="Xu W."/>
            <person name="Pan J."/>
            <person name="Luo Z.H."/>
            <person name="Li M."/>
        </authorList>
    </citation>
    <scope>NUCLEOTIDE SEQUENCE [LARGE SCALE GENOMIC DNA]</scope>
    <source>
        <strain evidence="8">HyVt-527</strain>
    </source>
</reference>
<gene>
    <name evidence="5" type="primary">nuoN</name>
    <name evidence="8" type="ORF">ENJ89_04885</name>
</gene>
<keyword evidence="2 5" id="KW-0812">Transmembrane</keyword>
<evidence type="ECO:0000259" key="7">
    <source>
        <dbReference type="Pfam" id="PF00361"/>
    </source>
</evidence>
<dbReference type="EC" id="7.1.1.-" evidence="5"/>
<keyword evidence="5" id="KW-1003">Cell membrane</keyword>
<sequence>MGSRFMNNLNSLQYFVPELFLTAAILVIIIADLLLKKEKKVVTAYLTAASLVVTFFLVFQQYGHPFTSLFEGMIVLDSFAVFFKILTAFSTLIIVFISLPSFRVQSEYYVLLLIVTLGMFLMVEVNDLLMIILAMEMVGVISYVLAGYNKKNVKSNEASLKYVLFGAASTGVMAFGFSYVYGVTGHTNLYAIQDAIVSTHPQPLPLFVAFLMVLTGLGYKIAMVPFHFWVPDVYEGAPTPVTAFFSVGPKAAGIALFIRFLITVVSHPYQGIATEFAQNIEIQAPMLLAVLAVATMTLGNVSALRQKNIKRMLGYSAIAHVGYMLMALVVFNEEGITAVMFYMIVYLFMNFGAFWIVETMTPALGSEDIAAYKGLGYRAPFIAVAMGVFMFSLTGIPPMAGFIGKVYLFAAVIKQQWYILAILGVLNSVVSLYYYIYVVKVMFLEQIDEPQPIKVGLYYNILTWVLLIPTLVMGLYWSPVIKFTSKSFGFFLGK</sequence>
<dbReference type="EMBL" id="DROD01000330">
    <property type="protein sequence ID" value="HHJ52508.1"/>
    <property type="molecule type" value="Genomic_DNA"/>
</dbReference>
<dbReference type="AlphaFoldDB" id="A0A7V5PNY6"/>
<dbReference type="InterPro" id="IPR010096">
    <property type="entry name" value="NADH-Q_OxRdtase_suN/2"/>
</dbReference>
<dbReference type="GO" id="GO:0042773">
    <property type="term" value="P:ATP synthesis coupled electron transport"/>
    <property type="evidence" value="ECO:0007669"/>
    <property type="project" value="InterPro"/>
</dbReference>
<evidence type="ECO:0000313" key="8">
    <source>
        <dbReference type="EMBL" id="HHJ52508.1"/>
    </source>
</evidence>
<evidence type="ECO:0000256" key="5">
    <source>
        <dbReference type="HAMAP-Rule" id="MF_00445"/>
    </source>
</evidence>
<feature type="transmembrane region" description="Helical" evidence="5">
    <location>
        <begin position="313"/>
        <end position="331"/>
    </location>
</feature>
<dbReference type="NCBIfam" id="TIGR01770">
    <property type="entry name" value="NDH_I_N"/>
    <property type="match status" value="1"/>
</dbReference>
<dbReference type="GO" id="GO:0005886">
    <property type="term" value="C:plasma membrane"/>
    <property type="evidence" value="ECO:0007669"/>
    <property type="project" value="UniProtKB-SubCell"/>
</dbReference>
<keyword evidence="5" id="KW-1278">Translocase</keyword>
<feature type="transmembrane region" description="Helical" evidence="5">
    <location>
        <begin position="377"/>
        <end position="396"/>
    </location>
</feature>
<feature type="transmembrane region" description="Helical" evidence="5">
    <location>
        <begin position="12"/>
        <end position="35"/>
    </location>
</feature>
<dbReference type="InterPro" id="IPR001750">
    <property type="entry name" value="ND/Mrp_TM"/>
</dbReference>
<accession>A0A7V5PNY6</accession>
<feature type="transmembrane region" description="Helical" evidence="5">
    <location>
        <begin position="282"/>
        <end position="301"/>
    </location>
</feature>
<keyword evidence="5" id="KW-0813">Transport</keyword>
<feature type="transmembrane region" description="Helical" evidence="5">
    <location>
        <begin position="204"/>
        <end position="229"/>
    </location>
</feature>
<comment type="catalytic activity">
    <reaction evidence="5">
        <text>a quinone + NADH + 5 H(+)(in) = a quinol + NAD(+) + 4 H(+)(out)</text>
        <dbReference type="Rhea" id="RHEA:57888"/>
        <dbReference type="ChEBI" id="CHEBI:15378"/>
        <dbReference type="ChEBI" id="CHEBI:24646"/>
        <dbReference type="ChEBI" id="CHEBI:57540"/>
        <dbReference type="ChEBI" id="CHEBI:57945"/>
        <dbReference type="ChEBI" id="CHEBI:132124"/>
    </reaction>
</comment>
<dbReference type="GO" id="GO:0012505">
    <property type="term" value="C:endomembrane system"/>
    <property type="evidence" value="ECO:0007669"/>
    <property type="project" value="UniProtKB-SubCell"/>
</dbReference>
<feature type="transmembrane region" description="Helical" evidence="5">
    <location>
        <begin position="79"/>
        <end position="99"/>
    </location>
</feature>
<organism evidence="8">
    <name type="scientific">Caldithrix abyssi</name>
    <dbReference type="NCBI Taxonomy" id="187145"/>
    <lineage>
        <taxon>Bacteria</taxon>
        <taxon>Pseudomonadati</taxon>
        <taxon>Calditrichota</taxon>
        <taxon>Calditrichia</taxon>
        <taxon>Calditrichales</taxon>
        <taxon>Calditrichaceae</taxon>
        <taxon>Caldithrix</taxon>
    </lineage>
</organism>
<keyword evidence="5" id="KW-0874">Quinone</keyword>
<feature type="transmembrane region" description="Helical" evidence="5">
    <location>
        <begin position="241"/>
        <end position="262"/>
    </location>
</feature>
<dbReference type="Proteomes" id="UP000886124">
    <property type="component" value="Unassembled WGS sequence"/>
</dbReference>
<evidence type="ECO:0000256" key="2">
    <source>
        <dbReference type="ARBA" id="ARBA00022692"/>
    </source>
</evidence>
<comment type="caution">
    <text evidence="8">The sequence shown here is derived from an EMBL/GenBank/DDBJ whole genome shotgun (WGS) entry which is preliminary data.</text>
</comment>
<feature type="transmembrane region" description="Helical" evidence="5">
    <location>
        <begin position="106"/>
        <end position="123"/>
    </location>
</feature>
<keyword evidence="3 5" id="KW-1133">Transmembrane helix</keyword>
<proteinExistence type="inferred from homology"/>
<dbReference type="GO" id="GO:0048038">
    <property type="term" value="F:quinone binding"/>
    <property type="evidence" value="ECO:0007669"/>
    <property type="project" value="UniProtKB-KW"/>
</dbReference>
<feature type="transmembrane region" description="Helical" evidence="5">
    <location>
        <begin position="457"/>
        <end position="477"/>
    </location>
</feature>
<feature type="transmembrane region" description="Helical" evidence="5">
    <location>
        <begin position="160"/>
        <end position="184"/>
    </location>
</feature>
<evidence type="ECO:0000256" key="6">
    <source>
        <dbReference type="RuleBase" id="RU000320"/>
    </source>
</evidence>
<evidence type="ECO:0000256" key="1">
    <source>
        <dbReference type="ARBA" id="ARBA00004127"/>
    </source>
</evidence>
<dbReference type="PANTHER" id="PTHR22773">
    <property type="entry name" value="NADH DEHYDROGENASE"/>
    <property type="match status" value="1"/>
</dbReference>
<dbReference type="GO" id="GO:0008137">
    <property type="term" value="F:NADH dehydrogenase (ubiquinone) activity"/>
    <property type="evidence" value="ECO:0007669"/>
    <property type="project" value="InterPro"/>
</dbReference>
<dbReference type="HAMAP" id="MF_00445">
    <property type="entry name" value="NDH1_NuoN_1"/>
    <property type="match status" value="1"/>
</dbReference>
<feature type="transmembrane region" description="Helical" evidence="5">
    <location>
        <begin position="416"/>
        <end position="436"/>
    </location>
</feature>
<protein>
    <recommendedName>
        <fullName evidence="5">NADH-quinone oxidoreductase subunit N</fullName>
        <ecNumber evidence="5">7.1.1.-</ecNumber>
    </recommendedName>
    <alternativeName>
        <fullName evidence="5">NADH dehydrogenase I subunit N</fullName>
    </alternativeName>
    <alternativeName>
        <fullName evidence="5">NDH-1 subunit N</fullName>
    </alternativeName>
</protein>
<evidence type="ECO:0000256" key="3">
    <source>
        <dbReference type="ARBA" id="ARBA00022989"/>
    </source>
</evidence>
<comment type="function">
    <text evidence="5">NDH-1 shuttles electrons from NADH, via FMN and iron-sulfur (Fe-S) centers, to quinones in the respiratory chain. The immediate electron acceptor for the enzyme in this species is believed to be ubiquinone. Couples the redox reaction to proton translocation (for every two electrons transferred, four hydrogen ions are translocated across the cytoplasmic membrane), and thus conserves the redox energy in a proton gradient.</text>
</comment>
<name>A0A7V5PNY6_CALAY</name>
<keyword evidence="5" id="KW-0520">NAD</keyword>
<feature type="transmembrane region" description="Helical" evidence="5">
    <location>
        <begin position="42"/>
        <end position="59"/>
    </location>
</feature>
<feature type="transmembrane region" description="Helical" evidence="5">
    <location>
        <begin position="337"/>
        <end position="357"/>
    </location>
</feature>
<comment type="similarity">
    <text evidence="5">Belongs to the complex I subunit 2 family.</text>
</comment>
<keyword evidence="4 5" id="KW-0472">Membrane</keyword>
<evidence type="ECO:0000256" key="4">
    <source>
        <dbReference type="ARBA" id="ARBA00023136"/>
    </source>
</evidence>
<dbReference type="GO" id="GO:0050136">
    <property type="term" value="F:NADH dehydrogenase (quinone) (non-electrogenic) activity"/>
    <property type="evidence" value="ECO:0007669"/>
    <property type="project" value="UniProtKB-UniRule"/>
</dbReference>
<keyword evidence="5" id="KW-0830">Ubiquinone</keyword>
<comment type="subunit">
    <text evidence="5">NDH-1 is composed of 14 different subunits. Subunits NuoA, H, J, K, L, M, N constitute the membrane sector of the complex.</text>
</comment>
<feature type="transmembrane region" description="Helical" evidence="5">
    <location>
        <begin position="129"/>
        <end position="148"/>
    </location>
</feature>
<dbReference type="Pfam" id="PF00361">
    <property type="entry name" value="Proton_antipo_M"/>
    <property type="match status" value="1"/>
</dbReference>
<feature type="domain" description="NADH:quinone oxidoreductase/Mrp antiporter transmembrane" evidence="7">
    <location>
        <begin position="126"/>
        <end position="430"/>
    </location>
</feature>
<comment type="subcellular location">
    <subcellularLocation>
        <location evidence="5">Cell membrane</location>
        <topology evidence="5">Multi-pass membrane protein</topology>
    </subcellularLocation>
    <subcellularLocation>
        <location evidence="1">Endomembrane system</location>
        <topology evidence="1">Multi-pass membrane protein</topology>
    </subcellularLocation>
    <subcellularLocation>
        <location evidence="6">Membrane</location>
        <topology evidence="6">Multi-pass membrane protein</topology>
    </subcellularLocation>
</comment>